<feature type="chain" id="PRO_5018180638" evidence="3">
    <location>
        <begin position="26"/>
        <end position="320"/>
    </location>
</feature>
<dbReference type="AlphaFoldDB" id="A0A3N4LNR8"/>
<proteinExistence type="predicted"/>
<evidence type="ECO:0000256" key="3">
    <source>
        <dbReference type="SAM" id="SignalP"/>
    </source>
</evidence>
<feature type="signal peptide" evidence="3">
    <location>
        <begin position="1"/>
        <end position="25"/>
    </location>
</feature>
<sequence length="320" mass="34630">MHHISTVLILFHTFITLQLLCPTTASPISKRFIPVILPTTISNSLFHPLLDPPPQLSNTDFGSNSPPEYCKDICGVKKRALPSKTPTVVTVSGRWITETQDSNHSTPETSTDTPKDQPTQTILDFDSQKVHDVNTGTIQGVSPSDSCDCASLKLVNDIKSYLLKEIAKQIPTTTTTSTTSTSTTSTTTPHPTQTNPKIPSDDLTPGKLSAIAVGSCFLLFVLPLFGFIIYSITKSKQVAKEKDQRRPSSCLSIDSLNPDVGEMRNNILSFLGTGDATAVSESQEIIVAGVGELGRYEVVVEVEEMGLQDEVRVSQVGLAR</sequence>
<feature type="region of interest" description="Disordered" evidence="1">
    <location>
        <begin position="94"/>
        <end position="120"/>
    </location>
</feature>
<dbReference type="InParanoid" id="A0A3N4LNR8"/>
<gene>
    <name evidence="4" type="ORF">L211DRAFT_850182</name>
</gene>
<evidence type="ECO:0000256" key="2">
    <source>
        <dbReference type="SAM" id="Phobius"/>
    </source>
</evidence>
<reference evidence="4 5" key="1">
    <citation type="journal article" date="2018" name="Nat. Ecol. Evol.">
        <title>Pezizomycetes genomes reveal the molecular basis of ectomycorrhizal truffle lifestyle.</title>
        <authorList>
            <person name="Murat C."/>
            <person name="Payen T."/>
            <person name="Noel B."/>
            <person name="Kuo A."/>
            <person name="Morin E."/>
            <person name="Chen J."/>
            <person name="Kohler A."/>
            <person name="Krizsan K."/>
            <person name="Balestrini R."/>
            <person name="Da Silva C."/>
            <person name="Montanini B."/>
            <person name="Hainaut M."/>
            <person name="Levati E."/>
            <person name="Barry K.W."/>
            <person name="Belfiori B."/>
            <person name="Cichocki N."/>
            <person name="Clum A."/>
            <person name="Dockter R.B."/>
            <person name="Fauchery L."/>
            <person name="Guy J."/>
            <person name="Iotti M."/>
            <person name="Le Tacon F."/>
            <person name="Lindquist E.A."/>
            <person name="Lipzen A."/>
            <person name="Malagnac F."/>
            <person name="Mello A."/>
            <person name="Molinier V."/>
            <person name="Miyauchi S."/>
            <person name="Poulain J."/>
            <person name="Riccioni C."/>
            <person name="Rubini A."/>
            <person name="Sitrit Y."/>
            <person name="Splivallo R."/>
            <person name="Traeger S."/>
            <person name="Wang M."/>
            <person name="Zifcakova L."/>
            <person name="Wipf D."/>
            <person name="Zambonelli A."/>
            <person name="Paolocci F."/>
            <person name="Nowrousian M."/>
            <person name="Ottonello S."/>
            <person name="Baldrian P."/>
            <person name="Spatafora J.W."/>
            <person name="Henrissat B."/>
            <person name="Nagy L.G."/>
            <person name="Aury J.M."/>
            <person name="Wincker P."/>
            <person name="Grigoriev I.V."/>
            <person name="Bonfante P."/>
            <person name="Martin F.M."/>
        </authorList>
    </citation>
    <scope>NUCLEOTIDE SEQUENCE [LARGE SCALE GENOMIC DNA]</scope>
    <source>
        <strain evidence="4 5">ATCC MYA-4762</strain>
    </source>
</reference>
<evidence type="ECO:0000313" key="4">
    <source>
        <dbReference type="EMBL" id="RPB23179.1"/>
    </source>
</evidence>
<feature type="transmembrane region" description="Helical" evidence="2">
    <location>
        <begin position="208"/>
        <end position="232"/>
    </location>
</feature>
<dbReference type="OrthoDB" id="10531464at2759"/>
<feature type="region of interest" description="Disordered" evidence="1">
    <location>
        <begin position="172"/>
        <end position="201"/>
    </location>
</feature>
<keyword evidence="2" id="KW-0812">Transmembrane</keyword>
<dbReference type="Proteomes" id="UP000267821">
    <property type="component" value="Unassembled WGS sequence"/>
</dbReference>
<accession>A0A3N4LNR8</accession>
<feature type="compositionally biased region" description="Low complexity" evidence="1">
    <location>
        <begin position="172"/>
        <end position="188"/>
    </location>
</feature>
<dbReference type="EMBL" id="ML121548">
    <property type="protein sequence ID" value="RPB23179.1"/>
    <property type="molecule type" value="Genomic_DNA"/>
</dbReference>
<protein>
    <submittedName>
        <fullName evidence="4">Uncharacterized protein</fullName>
    </submittedName>
</protein>
<keyword evidence="2" id="KW-0472">Membrane</keyword>
<keyword evidence="5" id="KW-1185">Reference proteome</keyword>
<evidence type="ECO:0000256" key="1">
    <source>
        <dbReference type="SAM" id="MobiDB-lite"/>
    </source>
</evidence>
<organism evidence="4 5">
    <name type="scientific">Terfezia boudieri ATCC MYA-4762</name>
    <dbReference type="NCBI Taxonomy" id="1051890"/>
    <lineage>
        <taxon>Eukaryota</taxon>
        <taxon>Fungi</taxon>
        <taxon>Dikarya</taxon>
        <taxon>Ascomycota</taxon>
        <taxon>Pezizomycotina</taxon>
        <taxon>Pezizomycetes</taxon>
        <taxon>Pezizales</taxon>
        <taxon>Pezizaceae</taxon>
        <taxon>Terfezia</taxon>
    </lineage>
</organism>
<evidence type="ECO:0000313" key="5">
    <source>
        <dbReference type="Proteomes" id="UP000267821"/>
    </source>
</evidence>
<keyword evidence="2" id="KW-1133">Transmembrane helix</keyword>
<name>A0A3N4LNR8_9PEZI</name>
<feature type="compositionally biased region" description="Polar residues" evidence="1">
    <location>
        <begin position="97"/>
        <end position="120"/>
    </location>
</feature>
<keyword evidence="3" id="KW-0732">Signal</keyword>